<proteinExistence type="predicted"/>
<evidence type="ECO:0000313" key="2">
    <source>
        <dbReference type="EMBL" id="KAJ1177717.1"/>
    </source>
</evidence>
<accession>A0AAV7TM56</accession>
<reference evidence="2" key="1">
    <citation type="journal article" date="2022" name="bioRxiv">
        <title>Sequencing and chromosome-scale assembly of the giantPleurodeles waltlgenome.</title>
        <authorList>
            <person name="Brown T."/>
            <person name="Elewa A."/>
            <person name="Iarovenko S."/>
            <person name="Subramanian E."/>
            <person name="Araus A.J."/>
            <person name="Petzold A."/>
            <person name="Susuki M."/>
            <person name="Suzuki K.-i.T."/>
            <person name="Hayashi T."/>
            <person name="Toyoda A."/>
            <person name="Oliveira C."/>
            <person name="Osipova E."/>
            <person name="Leigh N.D."/>
            <person name="Simon A."/>
            <person name="Yun M.H."/>
        </authorList>
    </citation>
    <scope>NUCLEOTIDE SEQUENCE</scope>
    <source>
        <strain evidence="2">20211129_DDA</strain>
        <tissue evidence="2">Liver</tissue>
    </source>
</reference>
<organism evidence="2 3">
    <name type="scientific">Pleurodeles waltl</name>
    <name type="common">Iberian ribbed newt</name>
    <dbReference type="NCBI Taxonomy" id="8319"/>
    <lineage>
        <taxon>Eukaryota</taxon>
        <taxon>Metazoa</taxon>
        <taxon>Chordata</taxon>
        <taxon>Craniata</taxon>
        <taxon>Vertebrata</taxon>
        <taxon>Euteleostomi</taxon>
        <taxon>Amphibia</taxon>
        <taxon>Batrachia</taxon>
        <taxon>Caudata</taxon>
        <taxon>Salamandroidea</taxon>
        <taxon>Salamandridae</taxon>
        <taxon>Pleurodelinae</taxon>
        <taxon>Pleurodeles</taxon>
    </lineage>
</organism>
<protein>
    <submittedName>
        <fullName evidence="2">Uncharacterized protein</fullName>
    </submittedName>
</protein>
<dbReference type="AlphaFoldDB" id="A0AAV7TM56"/>
<evidence type="ECO:0000313" key="3">
    <source>
        <dbReference type="Proteomes" id="UP001066276"/>
    </source>
</evidence>
<feature type="region of interest" description="Disordered" evidence="1">
    <location>
        <begin position="1"/>
        <end position="20"/>
    </location>
</feature>
<gene>
    <name evidence="2" type="ORF">NDU88_002969</name>
</gene>
<comment type="caution">
    <text evidence="2">The sequence shown here is derived from an EMBL/GenBank/DDBJ whole genome shotgun (WGS) entry which is preliminary data.</text>
</comment>
<evidence type="ECO:0000256" key="1">
    <source>
        <dbReference type="SAM" id="MobiDB-lite"/>
    </source>
</evidence>
<dbReference type="EMBL" id="JANPWB010000006">
    <property type="protein sequence ID" value="KAJ1177717.1"/>
    <property type="molecule type" value="Genomic_DNA"/>
</dbReference>
<keyword evidence="3" id="KW-1185">Reference proteome</keyword>
<sequence>MNELEDQVAGLERSSEVQGEELDAHRRKILDVHNKNSELRYQVEDLEIRARRANIRTKGVLLQAAGVNLEDIHPLGNPKTF</sequence>
<name>A0AAV7TM56_PLEWA</name>
<dbReference type="Proteomes" id="UP001066276">
    <property type="component" value="Chromosome 3_2"/>
</dbReference>